<dbReference type="Proteomes" id="UP001333710">
    <property type="component" value="Chromosome"/>
</dbReference>
<accession>A0AA48HJ60</accession>
<keyword evidence="4" id="KW-1185">Reference proteome</keyword>
<dbReference type="GO" id="GO:0000160">
    <property type="term" value="P:phosphorelay signal transduction system"/>
    <property type="evidence" value="ECO:0007669"/>
    <property type="project" value="InterPro"/>
</dbReference>
<evidence type="ECO:0000313" key="3">
    <source>
        <dbReference type="EMBL" id="BDX07401.1"/>
    </source>
</evidence>
<dbReference type="KEGG" id="pmaw:MACH26_29220"/>
<reference evidence="3" key="1">
    <citation type="submission" date="2023-01" db="EMBL/GenBank/DDBJ databases">
        <title>Complete genome sequence of Planctobacterium marinum strain Dej080120_11.</title>
        <authorList>
            <person name="Ueki S."/>
            <person name="Maruyama F."/>
        </authorList>
    </citation>
    <scope>NUCLEOTIDE SEQUENCE</scope>
    <source>
        <strain evidence="3">Dej080120_11</strain>
    </source>
</reference>
<comment type="caution">
    <text evidence="1">Lacks conserved residue(s) required for the propagation of feature annotation.</text>
</comment>
<dbReference type="InterPro" id="IPR001789">
    <property type="entry name" value="Sig_transdc_resp-reg_receiver"/>
</dbReference>
<name>A0AA48HJ60_9ALTE</name>
<sequence>MGVFVNSKVSKKLKILIVNQNMAARSELKTMLANLNQPDVDLMRDGRDLVGREQSFKYDLIFIREDLGYSLTGVNLVRYLTRSNLIPKWCKFVILTDNAQTICANPIFRHLRTEVLEFPLNYKMIENSINATIESLDIFQNILKNLNQISPSVLIKNIKNIDPGKFDQTHKDELLELKIKLLLQGRRPDLAWSISEKIALSSDRVREQLFISFSVGDKRQFLHTLDNANGSEILRKGCIYYQTLYNLFNEEPELALRHFEKLEENTLHPNEIESHALLLQKVQGLTKAINYLDEKEAIKCDGFDLKNSISLIRLLCYSMALLSGNTDGLSAAKIHERMIDIIRNNTWAKGSFKYNIYKPFILLGLAALQGKQLLSNFEKLYDLRHQLDVKQLNILLFVAHKYGLDNQAIEVHKMLERNAARLEISPELISFEITHSEVMARTLDREKQKQRYLLLADLHTKSGRVYRALRKYYKSHQLFGSDDSEKLKMLGIMHELGLKNYWSFKSIQVLEGIQSQKLDKDQKALMGKLKSSA</sequence>
<protein>
    <recommendedName>
        <fullName evidence="2">Response regulatory domain-containing protein</fullName>
    </recommendedName>
</protein>
<evidence type="ECO:0000313" key="4">
    <source>
        <dbReference type="Proteomes" id="UP001333710"/>
    </source>
</evidence>
<proteinExistence type="predicted"/>
<dbReference type="AlphaFoldDB" id="A0AA48HJ60"/>
<gene>
    <name evidence="3" type="ORF">MACH26_29220</name>
</gene>
<feature type="domain" description="Response regulatory" evidence="2">
    <location>
        <begin position="14"/>
        <end position="133"/>
    </location>
</feature>
<dbReference type="InterPro" id="IPR011006">
    <property type="entry name" value="CheY-like_superfamily"/>
</dbReference>
<dbReference type="Gene3D" id="3.40.50.2300">
    <property type="match status" value="1"/>
</dbReference>
<evidence type="ECO:0000259" key="2">
    <source>
        <dbReference type="PROSITE" id="PS50110"/>
    </source>
</evidence>
<evidence type="ECO:0000256" key="1">
    <source>
        <dbReference type="PROSITE-ProRule" id="PRU00169"/>
    </source>
</evidence>
<dbReference type="EMBL" id="AP027272">
    <property type="protein sequence ID" value="BDX07401.1"/>
    <property type="molecule type" value="Genomic_DNA"/>
</dbReference>
<dbReference type="SUPFAM" id="SSF52172">
    <property type="entry name" value="CheY-like"/>
    <property type="match status" value="1"/>
</dbReference>
<organism evidence="3 4">
    <name type="scientific">Planctobacterium marinum</name>
    <dbReference type="NCBI Taxonomy" id="1631968"/>
    <lineage>
        <taxon>Bacteria</taxon>
        <taxon>Pseudomonadati</taxon>
        <taxon>Pseudomonadota</taxon>
        <taxon>Gammaproteobacteria</taxon>
        <taxon>Alteromonadales</taxon>
        <taxon>Alteromonadaceae</taxon>
        <taxon>Planctobacterium</taxon>
    </lineage>
</organism>
<dbReference type="PROSITE" id="PS50110">
    <property type="entry name" value="RESPONSE_REGULATORY"/>
    <property type="match status" value="1"/>
</dbReference>